<accession>A0A151M822</accession>
<comment type="caution">
    <text evidence="2">The sequence shown here is derived from an EMBL/GenBank/DDBJ whole genome shotgun (WGS) entry which is preliminary data.</text>
</comment>
<protein>
    <submittedName>
        <fullName evidence="2">Uncharacterized protein</fullName>
    </submittedName>
</protein>
<feature type="coiled-coil region" evidence="1">
    <location>
        <begin position="121"/>
        <end position="188"/>
    </location>
</feature>
<keyword evidence="1" id="KW-0175">Coiled coil</keyword>
<evidence type="ECO:0000313" key="3">
    <source>
        <dbReference type="Proteomes" id="UP000050525"/>
    </source>
</evidence>
<gene>
    <name evidence="2" type="ORF">Y1Q_0012550</name>
</gene>
<proteinExistence type="predicted"/>
<reference evidence="2 3" key="1">
    <citation type="journal article" date="2012" name="Genome Biol.">
        <title>Sequencing three crocodilian genomes to illuminate the evolution of archosaurs and amniotes.</title>
        <authorList>
            <person name="St John J.A."/>
            <person name="Braun E.L."/>
            <person name="Isberg S.R."/>
            <person name="Miles L.G."/>
            <person name="Chong A.Y."/>
            <person name="Gongora J."/>
            <person name="Dalzell P."/>
            <person name="Moran C."/>
            <person name="Bed'hom B."/>
            <person name="Abzhanov A."/>
            <person name="Burgess S.C."/>
            <person name="Cooksey A.M."/>
            <person name="Castoe T.A."/>
            <person name="Crawford N.G."/>
            <person name="Densmore L.D."/>
            <person name="Drew J.C."/>
            <person name="Edwards S.V."/>
            <person name="Faircloth B.C."/>
            <person name="Fujita M.K."/>
            <person name="Greenwold M.J."/>
            <person name="Hoffmann F.G."/>
            <person name="Howard J.M."/>
            <person name="Iguchi T."/>
            <person name="Janes D.E."/>
            <person name="Khan S.Y."/>
            <person name="Kohno S."/>
            <person name="de Koning A.J."/>
            <person name="Lance S.L."/>
            <person name="McCarthy F.M."/>
            <person name="McCormack J.E."/>
            <person name="Merchant M.E."/>
            <person name="Peterson D.G."/>
            <person name="Pollock D.D."/>
            <person name="Pourmand N."/>
            <person name="Raney B.J."/>
            <person name="Roessler K.A."/>
            <person name="Sanford J.R."/>
            <person name="Sawyer R.H."/>
            <person name="Schmidt C.J."/>
            <person name="Triplett E.W."/>
            <person name="Tuberville T.D."/>
            <person name="Venegas-Anaya M."/>
            <person name="Howard J.T."/>
            <person name="Jarvis E.D."/>
            <person name="Guillette L.J.Jr."/>
            <person name="Glenn T.C."/>
            <person name="Green R.E."/>
            <person name="Ray D.A."/>
        </authorList>
    </citation>
    <scope>NUCLEOTIDE SEQUENCE [LARGE SCALE GENOMIC DNA]</scope>
    <source>
        <strain evidence="2">KSC_2009_1</strain>
    </source>
</reference>
<name>A0A151M822_ALLMI</name>
<sequence>MGMKLINPSDRQPLMKEILSEFGIHGISSRFTSTKIPKVKYELKESPFPTRMDSPPAIPVNISSQQQLVQKTTQLRDFIFVRNQAINMIIKAFALLDMEFQKLDIVKAELVQATITFQKEKEAYNKQFRNQQQELQEMLNKHKAQNEAWLKARAKENDKERKEICKLREEILHDQERLKEEQQSVQQRTQQLLSIMQQFKGM</sequence>
<evidence type="ECO:0000313" key="2">
    <source>
        <dbReference type="EMBL" id="KYO20662.1"/>
    </source>
</evidence>
<dbReference type="EMBL" id="AKHW03006358">
    <property type="protein sequence ID" value="KYO20662.1"/>
    <property type="molecule type" value="Genomic_DNA"/>
</dbReference>
<evidence type="ECO:0000256" key="1">
    <source>
        <dbReference type="SAM" id="Coils"/>
    </source>
</evidence>
<dbReference type="AlphaFoldDB" id="A0A151M822"/>
<dbReference type="Proteomes" id="UP000050525">
    <property type="component" value="Unassembled WGS sequence"/>
</dbReference>
<keyword evidence="3" id="KW-1185">Reference proteome</keyword>
<organism evidence="2 3">
    <name type="scientific">Alligator mississippiensis</name>
    <name type="common">American alligator</name>
    <dbReference type="NCBI Taxonomy" id="8496"/>
    <lineage>
        <taxon>Eukaryota</taxon>
        <taxon>Metazoa</taxon>
        <taxon>Chordata</taxon>
        <taxon>Craniata</taxon>
        <taxon>Vertebrata</taxon>
        <taxon>Euteleostomi</taxon>
        <taxon>Archelosauria</taxon>
        <taxon>Archosauria</taxon>
        <taxon>Crocodylia</taxon>
        <taxon>Alligatoridae</taxon>
        <taxon>Alligatorinae</taxon>
        <taxon>Alligator</taxon>
    </lineage>
</organism>